<evidence type="ECO:0000313" key="2">
    <source>
        <dbReference type="Proteomes" id="UP001211143"/>
    </source>
</evidence>
<evidence type="ECO:0000313" key="1">
    <source>
        <dbReference type="EMBL" id="WBF78464.1"/>
    </source>
</evidence>
<dbReference type="Proteomes" id="UP001211143">
    <property type="component" value="Segment"/>
</dbReference>
<name>A0AAF0ARA7_9CAUD</name>
<proteinExistence type="predicted"/>
<sequence length="57" mass="6188">MSKPEETVTTVHRLTPEAYRQLEKALPAASVPKDGTAAAYQLGIQYVLSVLRNGFVA</sequence>
<protein>
    <submittedName>
        <fullName evidence="1">Uncharacterized protein</fullName>
    </submittedName>
</protein>
<accession>A0AAF0ARA7</accession>
<reference evidence="1" key="1">
    <citation type="submission" date="2022-11" db="EMBL/GenBank/DDBJ databases">
        <authorList>
            <person name="Yang Z.-Q."/>
            <person name="Zhang Y.-S."/>
        </authorList>
    </citation>
    <scope>NUCLEOTIDE SEQUENCE</scope>
</reference>
<organism evidence="1 2">
    <name type="scientific">Cronobacter phage EspYZU13</name>
    <dbReference type="NCBI Taxonomy" id="3003790"/>
    <lineage>
        <taxon>Viruses</taxon>
        <taxon>Duplodnaviria</taxon>
        <taxon>Heunggongvirae</taxon>
        <taxon>Uroviricota</taxon>
        <taxon>Caudoviricetes</taxon>
        <taxon>Autographivirales</taxon>
        <taxon>Autonotataviridae</taxon>
        <taxon>Melnykvirinae</taxon>
        <taxon>Cronosvirus</taxon>
        <taxon>Cronosvirus EspYZU13</taxon>
    </lineage>
</organism>
<keyword evidence="2" id="KW-1185">Reference proteome</keyword>
<dbReference type="EMBL" id="OP819285">
    <property type="protein sequence ID" value="WBF78464.1"/>
    <property type="molecule type" value="Genomic_DNA"/>
</dbReference>